<comment type="caution">
    <text evidence="2">The sequence shown here is derived from an EMBL/GenBank/DDBJ whole genome shotgun (WGS) entry which is preliminary data.</text>
</comment>
<dbReference type="InterPro" id="IPR050148">
    <property type="entry name" value="Terpene_synthase-like"/>
</dbReference>
<keyword evidence="3" id="KW-1185">Reference proteome</keyword>
<organism evidence="2 3">
    <name type="scientific">Eruca vesicaria subsp. sativa</name>
    <name type="common">Garden rocket</name>
    <name type="synonym">Eruca sativa</name>
    <dbReference type="NCBI Taxonomy" id="29727"/>
    <lineage>
        <taxon>Eukaryota</taxon>
        <taxon>Viridiplantae</taxon>
        <taxon>Streptophyta</taxon>
        <taxon>Embryophyta</taxon>
        <taxon>Tracheophyta</taxon>
        <taxon>Spermatophyta</taxon>
        <taxon>Magnoliopsida</taxon>
        <taxon>eudicotyledons</taxon>
        <taxon>Gunneridae</taxon>
        <taxon>Pentapetalae</taxon>
        <taxon>rosids</taxon>
        <taxon>malvids</taxon>
        <taxon>Brassicales</taxon>
        <taxon>Brassicaceae</taxon>
        <taxon>Brassiceae</taxon>
        <taxon>Eruca</taxon>
    </lineage>
</organism>
<dbReference type="EMBL" id="CAKOAT010119933">
    <property type="protein sequence ID" value="CAH8332670.1"/>
    <property type="molecule type" value="Genomic_DNA"/>
</dbReference>
<dbReference type="Gene3D" id="1.50.10.130">
    <property type="entry name" value="Terpene synthase, N-terminal domain"/>
    <property type="match status" value="1"/>
</dbReference>
<evidence type="ECO:0000259" key="1">
    <source>
        <dbReference type="Pfam" id="PF01397"/>
    </source>
</evidence>
<reference evidence="2 3" key="1">
    <citation type="submission" date="2022-03" db="EMBL/GenBank/DDBJ databases">
        <authorList>
            <person name="Macdonald S."/>
            <person name="Ahmed S."/>
            <person name="Newling K."/>
        </authorList>
    </citation>
    <scope>NUCLEOTIDE SEQUENCE [LARGE SCALE GENOMIC DNA]</scope>
</reference>
<dbReference type="InterPro" id="IPR036965">
    <property type="entry name" value="Terpene_synth_N_sf"/>
</dbReference>
<dbReference type="PANTHER" id="PTHR31225:SF244">
    <property type="entry name" value="1,8-CINEOLE SYNTHASE 1, CHLOROPLASTIC-RELATED"/>
    <property type="match status" value="1"/>
</dbReference>
<dbReference type="InterPro" id="IPR001906">
    <property type="entry name" value="Terpene_synth_N"/>
</dbReference>
<dbReference type="PANTHER" id="PTHR31225">
    <property type="entry name" value="OS04G0344100 PROTEIN-RELATED"/>
    <property type="match status" value="1"/>
</dbReference>
<dbReference type="Pfam" id="PF01397">
    <property type="entry name" value="Terpene_synth"/>
    <property type="match status" value="1"/>
</dbReference>
<dbReference type="Proteomes" id="UP001642260">
    <property type="component" value="Unassembled WGS sequence"/>
</dbReference>
<protein>
    <recommendedName>
        <fullName evidence="1">Terpene synthase N-terminal domain-containing protein</fullName>
    </recommendedName>
</protein>
<accession>A0ABC8JL71</accession>
<name>A0ABC8JL71_ERUVS</name>
<sequence length="278" mass="32513">MATLCIGSTHIYHNSLLTTSQSPRRLAWTSITATADTLRGSANYQPSHWDHEFLLSLKNIYVRENSVRHRDFLRGKVRKMLDETTTRLEKLELVDKLQKLGVSYHFECKIDKILADVYHNNVRDCGKEDLHATALEFRLLREHGFNVSEGIFDVFINKIEDRTFKSGDIKGLISVYEASYLATKLDTKLHKVIRPYANQQLRKIIASPDHHIYNTDALEMAVEALEMPYHWRMKRLETRRYIDAYNKHDVLIELAKIDFNIEKKILISKGKRKNKKEN</sequence>
<dbReference type="InterPro" id="IPR008930">
    <property type="entry name" value="Terpenoid_cyclase/PrenylTrfase"/>
</dbReference>
<gene>
    <name evidence="2" type="ORF">ERUC_LOCUS12676</name>
</gene>
<dbReference type="GO" id="GO:0008299">
    <property type="term" value="P:isoprenoid biosynthetic process"/>
    <property type="evidence" value="ECO:0007669"/>
    <property type="project" value="UniProtKB-ARBA"/>
</dbReference>
<evidence type="ECO:0000313" key="2">
    <source>
        <dbReference type="EMBL" id="CAH8332670.1"/>
    </source>
</evidence>
<dbReference type="SUPFAM" id="SSF48239">
    <property type="entry name" value="Terpenoid cyclases/Protein prenyltransferases"/>
    <property type="match status" value="1"/>
</dbReference>
<evidence type="ECO:0000313" key="3">
    <source>
        <dbReference type="Proteomes" id="UP001642260"/>
    </source>
</evidence>
<feature type="domain" description="Terpene synthase N-terminal" evidence="1">
    <location>
        <begin position="49"/>
        <end position="211"/>
    </location>
</feature>
<proteinExistence type="predicted"/>
<dbReference type="AlphaFoldDB" id="A0ABC8JL71"/>